<name>A0ABT7KJL5_9HYPH</name>
<sequence>MSAHDEDDATLLSRRGVLISGTAVAALAVASPAIAATDSASQTTPDSIRAFRVSISKDAVADLRRRLAATRWPDRETVSDGSQGVQLAKLRELVHYWGTAYDWRNLEARLNALPQFMTTIDGVDIHFIHVRSRHPNAMPLIISHGWPGSVIEQLKIIGPLTDPTAHGGSEADAFHVVIPSLPGFGFSGRPTGTGWDPDHIARAWAETMKRLGYTRYVAQGGDWGSAISSAMARQSAEGLLGIHINLPATIPPEVAAALGGGPVPPNLTDKEKAVLDALMASGKAGNLAYFTMMTARPQTVGYGATDSPAGLAAWVLVHPGFSQWSYGADPHASPTKDDVLDNISLYWLTNTAASAARIYWENGARGSVIVAAAQKTGDISLPVAITVFPKDVYRPPESWARRAYRNLIYFHEVDRGGHFAAWEEPELFSAELRAAFKPLRQPA</sequence>
<dbReference type="InterPro" id="IPR016292">
    <property type="entry name" value="Epoxide_hydrolase"/>
</dbReference>
<evidence type="ECO:0000256" key="1">
    <source>
        <dbReference type="ARBA" id="ARBA00010088"/>
    </source>
</evidence>
<proteinExistence type="inferred from homology"/>
<evidence type="ECO:0000259" key="5">
    <source>
        <dbReference type="Pfam" id="PF06441"/>
    </source>
</evidence>
<organism evidence="6 7">
    <name type="scientific">Rhizobium calliandrae</name>
    <dbReference type="NCBI Taxonomy" id="1312182"/>
    <lineage>
        <taxon>Bacteria</taxon>
        <taxon>Pseudomonadati</taxon>
        <taxon>Pseudomonadota</taxon>
        <taxon>Alphaproteobacteria</taxon>
        <taxon>Hyphomicrobiales</taxon>
        <taxon>Rhizobiaceae</taxon>
        <taxon>Rhizobium/Agrobacterium group</taxon>
        <taxon>Rhizobium</taxon>
    </lineage>
</organism>
<dbReference type="SUPFAM" id="SSF53474">
    <property type="entry name" value="alpha/beta-Hydrolases"/>
    <property type="match status" value="1"/>
</dbReference>
<keyword evidence="4" id="KW-0732">Signal</keyword>
<evidence type="ECO:0000313" key="6">
    <source>
        <dbReference type="EMBL" id="MDL2408626.1"/>
    </source>
</evidence>
<evidence type="ECO:0000313" key="7">
    <source>
        <dbReference type="Proteomes" id="UP001172630"/>
    </source>
</evidence>
<dbReference type="Gene3D" id="3.40.50.1820">
    <property type="entry name" value="alpha/beta hydrolase"/>
    <property type="match status" value="1"/>
</dbReference>
<feature type="signal peptide" evidence="4">
    <location>
        <begin position="1"/>
        <end position="35"/>
    </location>
</feature>
<feature type="domain" description="Epoxide hydrolase N-terminal" evidence="5">
    <location>
        <begin position="48"/>
        <end position="152"/>
    </location>
</feature>
<dbReference type="RefSeq" id="WP_285882070.1">
    <property type="nucleotide sequence ID" value="NZ_JARFYN010000036.1"/>
</dbReference>
<evidence type="ECO:0000256" key="3">
    <source>
        <dbReference type="ARBA" id="ARBA00022801"/>
    </source>
</evidence>
<dbReference type="PANTHER" id="PTHR21661">
    <property type="entry name" value="EPOXIDE HYDROLASE 1-RELATED"/>
    <property type="match status" value="1"/>
</dbReference>
<keyword evidence="3 6" id="KW-0378">Hydrolase</keyword>
<dbReference type="PROSITE" id="PS51318">
    <property type="entry name" value="TAT"/>
    <property type="match status" value="1"/>
</dbReference>
<dbReference type="InterPro" id="IPR000639">
    <property type="entry name" value="Epox_hydrolase-like"/>
</dbReference>
<gene>
    <name evidence="6" type="ORF">PY650_23860</name>
</gene>
<dbReference type="InterPro" id="IPR006311">
    <property type="entry name" value="TAT_signal"/>
</dbReference>
<comment type="caution">
    <text evidence="6">The sequence shown here is derived from an EMBL/GenBank/DDBJ whole genome shotgun (WGS) entry which is preliminary data.</text>
</comment>
<reference evidence="6" key="1">
    <citation type="submission" date="2023-06" db="EMBL/GenBank/DDBJ databases">
        <title>Phylogenetic Diversity of Rhizobium strains.</title>
        <authorList>
            <person name="Moura F.T."/>
            <person name="Helene L.C.F."/>
            <person name="Hungria M."/>
        </authorList>
    </citation>
    <scope>NUCLEOTIDE SEQUENCE</scope>
    <source>
        <strain evidence="6">CCGE524</strain>
    </source>
</reference>
<dbReference type="PANTHER" id="PTHR21661:SF35">
    <property type="entry name" value="EPOXIDE HYDROLASE"/>
    <property type="match status" value="1"/>
</dbReference>
<comment type="similarity">
    <text evidence="1">Belongs to the peptidase S33 family.</text>
</comment>
<dbReference type="InterPro" id="IPR010497">
    <property type="entry name" value="Epoxide_hydro_N"/>
</dbReference>
<feature type="chain" id="PRO_5045412143" evidence="4">
    <location>
        <begin position="36"/>
        <end position="443"/>
    </location>
</feature>
<keyword evidence="2" id="KW-0058">Aromatic hydrocarbons catabolism</keyword>
<keyword evidence="7" id="KW-1185">Reference proteome</keyword>
<dbReference type="EMBL" id="JARFYN010000036">
    <property type="protein sequence ID" value="MDL2408626.1"/>
    <property type="molecule type" value="Genomic_DNA"/>
</dbReference>
<dbReference type="Proteomes" id="UP001172630">
    <property type="component" value="Unassembled WGS sequence"/>
</dbReference>
<dbReference type="GO" id="GO:0016787">
    <property type="term" value="F:hydrolase activity"/>
    <property type="evidence" value="ECO:0007669"/>
    <property type="project" value="UniProtKB-KW"/>
</dbReference>
<protein>
    <submittedName>
        <fullName evidence="6">Epoxide hydrolase</fullName>
    </submittedName>
</protein>
<dbReference type="PIRSF" id="PIRSF001112">
    <property type="entry name" value="Epoxide_hydrolase"/>
    <property type="match status" value="1"/>
</dbReference>
<dbReference type="InterPro" id="IPR029058">
    <property type="entry name" value="AB_hydrolase_fold"/>
</dbReference>
<accession>A0ABT7KJL5</accession>
<evidence type="ECO:0000256" key="4">
    <source>
        <dbReference type="SAM" id="SignalP"/>
    </source>
</evidence>
<evidence type="ECO:0000256" key="2">
    <source>
        <dbReference type="ARBA" id="ARBA00022797"/>
    </source>
</evidence>
<dbReference type="Pfam" id="PF06441">
    <property type="entry name" value="EHN"/>
    <property type="match status" value="1"/>
</dbReference>
<dbReference type="PRINTS" id="PR00412">
    <property type="entry name" value="EPOXHYDRLASE"/>
</dbReference>